<keyword evidence="2" id="KW-0378">Hydrolase</keyword>
<evidence type="ECO:0000256" key="1">
    <source>
        <dbReference type="ARBA" id="ARBA00022741"/>
    </source>
</evidence>
<dbReference type="AlphaFoldDB" id="A0AA47KNI3"/>
<dbReference type="PANTHER" id="PTHR43309:SF4">
    <property type="entry name" value="CARBOXYLTRANSFERASE DOMAIN-CONTAINING PROTEIN"/>
    <property type="match status" value="1"/>
</dbReference>
<dbReference type="EMBL" id="CP114589">
    <property type="protein sequence ID" value="WBA10043.1"/>
    <property type="molecule type" value="Genomic_DNA"/>
</dbReference>
<dbReference type="InterPro" id="IPR029000">
    <property type="entry name" value="Cyclophilin-like_dom_sf"/>
</dbReference>
<dbReference type="Proteomes" id="UP001164748">
    <property type="component" value="Plasmid unnamed"/>
</dbReference>
<feature type="domain" description="Carboxyltransferase" evidence="4">
    <location>
        <begin position="26"/>
        <end position="313"/>
    </location>
</feature>
<protein>
    <submittedName>
        <fullName evidence="5">Biotin-dependent carboxyltransferase family protein</fullName>
    </submittedName>
</protein>
<dbReference type="Pfam" id="PF02626">
    <property type="entry name" value="CT_A_B"/>
    <property type="match status" value="1"/>
</dbReference>
<geneLocation type="plasmid" evidence="5 6">
    <name>unnamed</name>
</geneLocation>
<dbReference type="GO" id="GO:0016787">
    <property type="term" value="F:hydrolase activity"/>
    <property type="evidence" value="ECO:0007669"/>
    <property type="project" value="UniProtKB-KW"/>
</dbReference>
<keyword evidence="1" id="KW-0547">Nucleotide-binding</keyword>
<dbReference type="SMART" id="SM00797">
    <property type="entry name" value="AHS2"/>
    <property type="match status" value="1"/>
</dbReference>
<dbReference type="GO" id="GO:0005524">
    <property type="term" value="F:ATP binding"/>
    <property type="evidence" value="ECO:0007669"/>
    <property type="project" value="UniProtKB-KW"/>
</dbReference>
<sequence>MVAGLTVLAPGVLSLVQDTGRYGVGQLGLSQGGPVDCHAFAWANYLLDNPAKTPLVEITMGQARFRADHAMSIAITGADMQPCINGQRVGMWQTLTLNAGDELRLRYARRGLRAYLAVRGGWVVDGAFGSAATVMRNQLGGLHSGLGEQAGGMALTKGDVLPCRPHARLPKVRGVPTRFIPDYNALTPLALVLGYQFDSFSAEALTAFFDGEYTVDQHSDRMGVRLNGPSVVSKQPGIVSEGIALGAVQVPPDGQPIVLLNDRQTLGGYPKLGCLTRASLSMLAQTRPGQTVHFYPARLADASVQWQAFVQFFDWI</sequence>
<evidence type="ECO:0000256" key="2">
    <source>
        <dbReference type="ARBA" id="ARBA00022801"/>
    </source>
</evidence>
<gene>
    <name evidence="5" type="ORF">N8M53_14625</name>
</gene>
<reference evidence="5" key="1">
    <citation type="submission" date="2022-09" db="EMBL/GenBank/DDBJ databases">
        <authorList>
            <person name="Li Z.-J."/>
        </authorList>
    </citation>
    <scope>NUCLEOTIDE SEQUENCE</scope>
    <source>
        <strain evidence="5">TGB11</strain>
        <plasmid evidence="5">unnamed</plasmid>
    </source>
</reference>
<dbReference type="NCBIfam" id="TIGR00724">
    <property type="entry name" value="urea_amlyse_rel"/>
    <property type="match status" value="1"/>
</dbReference>
<proteinExistence type="predicted"/>
<dbReference type="Gene3D" id="2.40.100.10">
    <property type="entry name" value="Cyclophilin-like"/>
    <property type="match status" value="1"/>
</dbReference>
<accession>A0AA47KNI3</accession>
<keyword evidence="3" id="KW-0067">ATP-binding</keyword>
<evidence type="ECO:0000256" key="3">
    <source>
        <dbReference type="ARBA" id="ARBA00022840"/>
    </source>
</evidence>
<dbReference type="InterPro" id="IPR052708">
    <property type="entry name" value="PxpC"/>
</dbReference>
<dbReference type="SUPFAM" id="SSF50891">
    <property type="entry name" value="Cyclophilin-like"/>
    <property type="match status" value="1"/>
</dbReference>
<evidence type="ECO:0000313" key="5">
    <source>
        <dbReference type="EMBL" id="WBA10043.1"/>
    </source>
</evidence>
<evidence type="ECO:0000259" key="4">
    <source>
        <dbReference type="SMART" id="SM00797"/>
    </source>
</evidence>
<dbReference type="RefSeq" id="WP_269580095.1">
    <property type="nucleotide sequence ID" value="NZ_CP114589.1"/>
</dbReference>
<dbReference type="InterPro" id="IPR003778">
    <property type="entry name" value="CT_A_B"/>
</dbReference>
<organism evidence="5 6">
    <name type="scientific">Salinivibrio kushneri</name>
    <dbReference type="NCBI Taxonomy" id="1908198"/>
    <lineage>
        <taxon>Bacteria</taxon>
        <taxon>Pseudomonadati</taxon>
        <taxon>Pseudomonadota</taxon>
        <taxon>Gammaproteobacteria</taxon>
        <taxon>Vibrionales</taxon>
        <taxon>Vibrionaceae</taxon>
        <taxon>Salinivibrio</taxon>
    </lineage>
</organism>
<name>A0AA47KNI3_9GAMM</name>
<keyword evidence="5" id="KW-0614">Plasmid</keyword>
<evidence type="ECO:0000313" key="6">
    <source>
        <dbReference type="Proteomes" id="UP001164748"/>
    </source>
</evidence>
<dbReference type="PANTHER" id="PTHR43309">
    <property type="entry name" value="5-OXOPROLINASE SUBUNIT C"/>
    <property type="match status" value="1"/>
</dbReference>